<proteinExistence type="predicted"/>
<keyword evidence="2" id="KW-1185">Reference proteome</keyword>
<dbReference type="OrthoDB" id="5840377at2759"/>
<dbReference type="AlphaFoldDB" id="A0A3P7JFW3"/>
<dbReference type="Proteomes" id="UP000270094">
    <property type="component" value="Unassembled WGS sequence"/>
</dbReference>
<evidence type="ECO:0000313" key="1">
    <source>
        <dbReference type="EMBL" id="VDM82276.1"/>
    </source>
</evidence>
<accession>A0A3P7JFW3</accession>
<sequence>MSKRIFTIICQQTGMTNLAHIKYAGPCPRLFNDLADEYVAVKRRVAA</sequence>
<dbReference type="Pfam" id="PF17266">
    <property type="entry name" value="DUF5332"/>
    <property type="match status" value="1"/>
</dbReference>
<gene>
    <name evidence="1" type="ORF">SVUK_LOCUS17274</name>
</gene>
<organism evidence="1 2">
    <name type="scientific">Strongylus vulgaris</name>
    <name type="common">Blood worm</name>
    <dbReference type="NCBI Taxonomy" id="40348"/>
    <lineage>
        <taxon>Eukaryota</taxon>
        <taxon>Metazoa</taxon>
        <taxon>Ecdysozoa</taxon>
        <taxon>Nematoda</taxon>
        <taxon>Chromadorea</taxon>
        <taxon>Rhabditida</taxon>
        <taxon>Rhabditina</taxon>
        <taxon>Rhabditomorpha</taxon>
        <taxon>Strongyloidea</taxon>
        <taxon>Strongylidae</taxon>
        <taxon>Strongylus</taxon>
    </lineage>
</organism>
<reference evidence="1 2" key="1">
    <citation type="submission" date="2018-11" db="EMBL/GenBank/DDBJ databases">
        <authorList>
            <consortium name="Pathogen Informatics"/>
        </authorList>
    </citation>
    <scope>NUCLEOTIDE SEQUENCE [LARGE SCALE GENOMIC DNA]</scope>
</reference>
<name>A0A3P7JFW3_STRVU</name>
<dbReference type="InterPro" id="IPR035161">
    <property type="entry name" value="DUF5332"/>
</dbReference>
<dbReference type="EMBL" id="UYYB01116839">
    <property type="protein sequence ID" value="VDM82276.1"/>
    <property type="molecule type" value="Genomic_DNA"/>
</dbReference>
<evidence type="ECO:0000313" key="2">
    <source>
        <dbReference type="Proteomes" id="UP000270094"/>
    </source>
</evidence>
<protein>
    <submittedName>
        <fullName evidence="1">Uncharacterized protein</fullName>
    </submittedName>
</protein>